<accession>A0ABD1E6H6</accession>
<evidence type="ECO:0000313" key="4">
    <source>
        <dbReference type="Proteomes" id="UP001566132"/>
    </source>
</evidence>
<feature type="compositionally biased region" description="Basic and acidic residues" evidence="1">
    <location>
        <begin position="851"/>
        <end position="862"/>
    </location>
</feature>
<feature type="region of interest" description="Disordered" evidence="1">
    <location>
        <begin position="673"/>
        <end position="700"/>
    </location>
</feature>
<feature type="compositionally biased region" description="Polar residues" evidence="1">
    <location>
        <begin position="945"/>
        <end position="955"/>
    </location>
</feature>
<sequence>MFENNDIELGPDSPPRFVKGDIVWVKLSSYWWPGEVKNEEDLPRDLVADFKKPPLVIVKFFEEDSYEYIKHWSNIQFYDCNRKNEFIKKGMAGYRAKLSHMTTFPRDIVTAEERTNGNPNILSEPEFLPNKKINYDEIFGSVTPKKSVKKNQSPSLKKPKEIITNPLVTHRRFLGNDDYKAYILPQRSLSNGLDNTQQLDKDREEVLSCLNCSFSTTRIGVMKMHNKLHLEGLCVPVKKKIKKFKDLGESDGEGSKDKTPKLRKKRPKKNEKTTEDFSNLLEEWEDTDEEGGSVKTTVKSKKKKLETHKAKISIKPEEGTPVNSKQASSTKNTHEDIKNCFDFDEEEEEDDILLPASTGRKIPRVIPEKPKASISELLELSEKEDAAHVEENFKDTSETLNDAFKELMEDTKVPHLDDLTENLKPEQNFHDARTVKFPDKDGTSKKVFVTSFDDFEAGFRKIDEGERMRETNKCEETPNVRKSKQLIIDDDSERIIDFTKDLNECNSKQEQDLEDPIIEQTSSTKKKGRPKKSSNQSDCEINDVTALEETNDSLKPLRRGRSRKVDDQLQENFAGLAPPSRNRRNKHSQQEEVPYGENKKSDNEISKETIPQPSDEVNKEIQEPLHNNGECVSKDEEDKIEEMSESSITQDKGLKQDFALVTGIVSDVIYGKNSQLTRSKSAKSRWDIVPPPDEEDSEEVKPIEDVKYKRGRPRRSARFEETASKVLESEQINEELHEKAEEEAFLKQGRRGRRKKVEEDVTPTDLIVEKIEKESEELGKVDSMTSKKELEKELCVKVDKEETDNNVDKECDKEKSNGETLKEVVEKSKIEDSKEKSDISELILPLKKSKRANDALKEENEPPKPPIEETSNVKDSIQNIDLNNTEEDNLNQCVPPKKKKLESIEQQEDEQDNYPQAPKKKMQKLYENSQTESPLMSPLTKKKTFQFQSEETTSCKLEEEAPKIGEIENEAEPMAQLETNTPELVALSVTPTVMTEQDLANAQVEITTDKVISKKLEPVAKIEAEDMKIQPASPALSNSPKQEKKKITSRSELLDILEDNSSFKQLDSNKTAVPIDFEDAIPSQIVLSNKSVLVDSPKLLERLSMTTETSKKTKVVIQSDIKVPEALSKTLVSKIVKPSIPKPGQRIVIRAPKSLTSTASKPIILSEQIIKPANNAVQGVKRQYEDVEDMEAAFIIPKMAKKSQDDQQKGRKVIGKAKILQQTIITPKGEVIPHETKPQTDDSMFDINSMPIVLSDDILSAETIQNMPVMLSEDVVQVAKNTQGTPKQIVLKTSVPSSLGKITPKNTVPAKTTAFLATGTTADGKPAKYVLVPPCVTPATTQVKTVKQAVIKKQPAPSEASQGVGNKIMIVTNAQGQQTRVVLTPQQQKVFMQPGSKTKTIIKGAIPKALLEGAGNKPTIITQQSSIGTSLENRQLSLAKTIKAPVPKKVVQKTPSKPQKTILIKNQLGQTVRKIQGTDDADLDRQVAEQLEAIKASARLQQSNKAPEIINFTNRAIPNSKPSTIRKSYAKKSSDNIKTPAKSPTVPTVQTQEGVSSKVPALAPLSPQSRLIQQTQSNNSGAQTSRQTTIVKKPVAEQNQVRIPQKSATKEVGNGTKRSESPVKQVVIQDGLGNLTTVTVGQILAIPSETVDGQPQSYMLVTVDETGNLTPLNNDALMSLDPSLGAGGDVNNMVLQMDQGQGTLSAAVKAPPVPVTTPVVEKKVESPVKMTSKREQQMVIGEETSTGGDGTGQQLIVTGDPIATQKFLESLSDGSTDLASILASAEGGSVILQTEGQQILIRTNPSGQHMVTEDAATTDLMYGAHKPNQDILAAALANTDVFQATEQATVKGLSPQLSPSSGTGIFPMQVGNVLETSLTLTSPIMTPLEVPSTNSKKIDDEADILSQVPKNVDLPITITDPNISQTVANNQQQQGAGLMQLTLPIPDSGPVSGSSEINSPGSFSYTLPLVDSVSMTPKSFNSNMPLLTEDVVEGGSAEVKGSGFSPNFDSLLDESARVEVVKTSTYGDITSLQILTDDVVEDSGSSIDSTKLIERTVTPKQMERDIVDEGLSTLGGEMCSSLSEPPPDMFDLSAIIKKEEPCMSDMEHSESLSTNSENSEEIPLQPPIVATLSDLKGTEDEKSSDGSDGKRAKLDSV</sequence>
<feature type="compositionally biased region" description="Basic and acidic residues" evidence="1">
    <location>
        <begin position="462"/>
        <end position="479"/>
    </location>
</feature>
<comment type="caution">
    <text evidence="3">The sequence shown here is derived from an EMBL/GenBank/DDBJ whole genome shotgun (WGS) entry which is preliminary data.</text>
</comment>
<feature type="region of interest" description="Disordered" evidence="1">
    <location>
        <begin position="2104"/>
        <end position="2157"/>
    </location>
</feature>
<dbReference type="CDD" id="cd05162">
    <property type="entry name" value="PWWP"/>
    <property type="match status" value="1"/>
</dbReference>
<dbReference type="SMART" id="SM00293">
    <property type="entry name" value="PWWP"/>
    <property type="match status" value="1"/>
</dbReference>
<gene>
    <name evidence="3" type="ORF">ABEB36_013006</name>
</gene>
<name>A0ABD1E6H6_HYPHA</name>
<dbReference type="Pfam" id="PF00855">
    <property type="entry name" value="PWWP"/>
    <property type="match status" value="1"/>
</dbReference>
<feature type="region of interest" description="Disordered" evidence="1">
    <location>
        <begin position="504"/>
        <end position="652"/>
    </location>
</feature>
<dbReference type="EMBL" id="JBDJPC010000010">
    <property type="protein sequence ID" value="KAL1490287.1"/>
    <property type="molecule type" value="Genomic_DNA"/>
</dbReference>
<feature type="region of interest" description="Disordered" evidence="1">
    <location>
        <begin position="462"/>
        <end position="486"/>
    </location>
</feature>
<keyword evidence="4" id="KW-1185">Reference proteome</keyword>
<feature type="compositionally biased region" description="Basic and acidic residues" evidence="1">
    <location>
        <begin position="806"/>
        <end position="839"/>
    </location>
</feature>
<feature type="domain" description="PWWP" evidence="2">
    <location>
        <begin position="19"/>
        <end position="69"/>
    </location>
</feature>
<dbReference type="Gene3D" id="2.30.30.140">
    <property type="match status" value="1"/>
</dbReference>
<proteinExistence type="predicted"/>
<feature type="compositionally biased region" description="Polar residues" evidence="1">
    <location>
        <begin position="873"/>
        <end position="883"/>
    </location>
</feature>
<dbReference type="PROSITE" id="PS50812">
    <property type="entry name" value="PWWP"/>
    <property type="match status" value="1"/>
</dbReference>
<evidence type="ECO:0000313" key="3">
    <source>
        <dbReference type="EMBL" id="KAL1490287.1"/>
    </source>
</evidence>
<feature type="compositionally biased region" description="Polar residues" evidence="1">
    <location>
        <begin position="1545"/>
        <end position="1555"/>
    </location>
</feature>
<dbReference type="InterPro" id="IPR000313">
    <property type="entry name" value="PWWP_dom"/>
</dbReference>
<evidence type="ECO:0000259" key="2">
    <source>
        <dbReference type="PROSITE" id="PS50812"/>
    </source>
</evidence>
<evidence type="ECO:0000256" key="1">
    <source>
        <dbReference type="SAM" id="MobiDB-lite"/>
    </source>
</evidence>
<dbReference type="SUPFAM" id="SSF63748">
    <property type="entry name" value="Tudor/PWWP/MBT"/>
    <property type="match status" value="1"/>
</dbReference>
<feature type="region of interest" description="Disordered" evidence="1">
    <location>
        <begin position="246"/>
        <end position="335"/>
    </location>
</feature>
<feature type="region of interest" description="Disordered" evidence="1">
    <location>
        <begin position="1517"/>
        <end position="1557"/>
    </location>
</feature>
<organism evidence="3 4">
    <name type="scientific">Hypothenemus hampei</name>
    <name type="common">Coffee berry borer</name>
    <dbReference type="NCBI Taxonomy" id="57062"/>
    <lineage>
        <taxon>Eukaryota</taxon>
        <taxon>Metazoa</taxon>
        <taxon>Ecdysozoa</taxon>
        <taxon>Arthropoda</taxon>
        <taxon>Hexapoda</taxon>
        <taxon>Insecta</taxon>
        <taxon>Pterygota</taxon>
        <taxon>Neoptera</taxon>
        <taxon>Endopterygota</taxon>
        <taxon>Coleoptera</taxon>
        <taxon>Polyphaga</taxon>
        <taxon>Cucujiformia</taxon>
        <taxon>Curculionidae</taxon>
        <taxon>Scolytinae</taxon>
        <taxon>Hypothenemus</taxon>
    </lineage>
</organism>
<feature type="compositionally biased region" description="Basic and acidic residues" evidence="1">
    <location>
        <begin position="597"/>
        <end position="607"/>
    </location>
</feature>
<feature type="compositionally biased region" description="Basic and acidic residues" evidence="1">
    <location>
        <begin position="956"/>
        <end position="966"/>
    </location>
</feature>
<feature type="compositionally biased region" description="Basic residues" evidence="1">
    <location>
        <begin position="298"/>
        <end position="312"/>
    </location>
</feature>
<feature type="compositionally biased region" description="Basic and acidic residues" evidence="1">
    <location>
        <begin position="2136"/>
        <end position="2157"/>
    </location>
</feature>
<feature type="compositionally biased region" description="Polar residues" evidence="1">
    <location>
        <begin position="1517"/>
        <end position="1526"/>
    </location>
</feature>
<dbReference type="Proteomes" id="UP001566132">
    <property type="component" value="Unassembled WGS sequence"/>
</dbReference>
<protein>
    <recommendedName>
        <fullName evidence="2">PWWP domain-containing protein</fullName>
    </recommendedName>
</protein>
<feature type="compositionally biased region" description="Acidic residues" evidence="1">
    <location>
        <begin position="282"/>
        <end position="291"/>
    </location>
</feature>
<reference evidence="3 4" key="1">
    <citation type="submission" date="2024-05" db="EMBL/GenBank/DDBJ databases">
        <title>Genetic variation in Jamaican populations of the coffee berry borer (Hypothenemus hampei).</title>
        <authorList>
            <person name="Errbii M."/>
            <person name="Myrie A."/>
        </authorList>
    </citation>
    <scope>NUCLEOTIDE SEQUENCE [LARGE SCALE GENOMIC DNA]</scope>
    <source>
        <strain evidence="3">JA-Hopewell-2020-01-JO</strain>
        <tissue evidence="3">Whole body</tissue>
    </source>
</reference>
<feature type="compositionally biased region" description="Basic and acidic residues" evidence="1">
    <location>
        <begin position="246"/>
        <end position="260"/>
    </location>
</feature>
<feature type="region of interest" description="Disordered" evidence="1">
    <location>
        <begin position="801"/>
        <end position="968"/>
    </location>
</feature>
<feature type="compositionally biased region" description="Polar residues" evidence="1">
    <location>
        <begin position="321"/>
        <end position="331"/>
    </location>
</feature>